<dbReference type="PANTHER" id="PTHR43649">
    <property type="entry name" value="ARABINOSE-BINDING PROTEIN-RELATED"/>
    <property type="match status" value="1"/>
</dbReference>
<dbReference type="PANTHER" id="PTHR43649:SF12">
    <property type="entry name" value="DIACETYLCHITOBIOSE BINDING PROTEIN DASA"/>
    <property type="match status" value="1"/>
</dbReference>
<proteinExistence type="predicted"/>
<evidence type="ECO:0000313" key="3">
    <source>
        <dbReference type="EMBL" id="MCF2651238.1"/>
    </source>
</evidence>
<name>A0ABS9CJA9_9FIRM</name>
<evidence type="ECO:0000313" key="4">
    <source>
        <dbReference type="Proteomes" id="UP001299220"/>
    </source>
</evidence>
<accession>A0ABS9CJA9</accession>
<feature type="compositionally biased region" description="Low complexity" evidence="1">
    <location>
        <begin position="32"/>
        <end position="51"/>
    </location>
</feature>
<dbReference type="SUPFAM" id="SSF53850">
    <property type="entry name" value="Periplasmic binding protein-like II"/>
    <property type="match status" value="1"/>
</dbReference>
<feature type="region of interest" description="Disordered" evidence="1">
    <location>
        <begin position="32"/>
        <end position="70"/>
    </location>
</feature>
<evidence type="ECO:0000256" key="1">
    <source>
        <dbReference type="SAM" id="MobiDB-lite"/>
    </source>
</evidence>
<dbReference type="RefSeq" id="WP_235322175.1">
    <property type="nucleotide sequence ID" value="NZ_JAFBIT010000001.1"/>
</dbReference>
<feature type="chain" id="PRO_5046387553" evidence="2">
    <location>
        <begin position="38"/>
        <end position="595"/>
    </location>
</feature>
<sequence>MKARKNLFKALAMILAIAMILTVAGCAGGGSSSTSSAAESSKTTEESTGGETSEDADTTPASAGPDDTTEPYEFSAYYNYAGSVKPWGEDAASKYMNEKFNITLHYSCPDADADAKLNLMISSDDLPEVVICDRNATWLKMINLGVLVDVNTLKYEGNTLDQDLLESTQKLLSVNDGLYGIPNWARKGATGGNMAWMVNRDVYEKLGSPKLETLEDLHDLMVKAKDANLSTPNGQSIYGWLPRQDDNGFYTVSAIYRSYGNPNLVDTYWSQADNTVKLAIFDDNYVEALKLANKWYNEGLFPDTTYTETNDQYVEMLTNGRGTVLYYDFSQDSVNHFNQILEENDGNRYDLLGWELADSPIYPAAEGVDWVYGEEGGTVGWNVNCITTKATNPQRIFDLYSWMLTKEGSIVMMYGPQGMLWDELDENGNPILKTPESKLTSAEKDAAGCWFWSQPAHSDNVDNTKFAVNDQLPEEDRDWTISIQAHVFSPEDSIHPAIAGQKFLTDENTALSLEIDPEEDLGIARQAITDECKMRIPQIILAGSEDEFNKLVDDLKKFAESNSVHEIEEIYTAKRAENIELQGYTAYQAYYDKNA</sequence>
<keyword evidence="2" id="KW-0732">Signal</keyword>
<dbReference type="EMBL" id="JAFBIT010000001">
    <property type="protein sequence ID" value="MCF2651238.1"/>
    <property type="molecule type" value="Genomic_DNA"/>
</dbReference>
<keyword evidence="4" id="KW-1185">Reference proteome</keyword>
<dbReference type="Gene3D" id="3.40.190.10">
    <property type="entry name" value="Periplasmic binding protein-like II"/>
    <property type="match status" value="2"/>
</dbReference>
<comment type="caution">
    <text evidence="3">The sequence shown here is derived from an EMBL/GenBank/DDBJ whole genome shotgun (WGS) entry which is preliminary data.</text>
</comment>
<reference evidence="3 4" key="1">
    <citation type="submission" date="2020-12" db="EMBL/GenBank/DDBJ databases">
        <title>Whole genome sequences of gut porcine anaerobes.</title>
        <authorList>
            <person name="Kubasova T."/>
            <person name="Jahodarova E."/>
            <person name="Rychlik I."/>
        </authorList>
    </citation>
    <scope>NUCLEOTIDE SEQUENCE [LARGE SCALE GENOMIC DNA]</scope>
    <source>
        <strain evidence="3 4">An867</strain>
    </source>
</reference>
<dbReference type="Proteomes" id="UP001299220">
    <property type="component" value="Unassembled WGS sequence"/>
</dbReference>
<protein>
    <submittedName>
        <fullName evidence="3">Extracellular solute-binding protein</fullName>
    </submittedName>
</protein>
<dbReference type="InterPro" id="IPR050490">
    <property type="entry name" value="Bact_solute-bd_prot1"/>
</dbReference>
<feature type="signal peptide" evidence="2">
    <location>
        <begin position="1"/>
        <end position="37"/>
    </location>
</feature>
<evidence type="ECO:0000256" key="2">
    <source>
        <dbReference type="SAM" id="SignalP"/>
    </source>
</evidence>
<gene>
    <name evidence="3" type="ORF">JQM67_01245</name>
</gene>
<dbReference type="PROSITE" id="PS51257">
    <property type="entry name" value="PROKAR_LIPOPROTEIN"/>
    <property type="match status" value="1"/>
</dbReference>
<organism evidence="3 4">
    <name type="scientific">Anaeromassilibacillus senegalensis</name>
    <dbReference type="NCBI Taxonomy" id="1673717"/>
    <lineage>
        <taxon>Bacteria</taxon>
        <taxon>Bacillati</taxon>
        <taxon>Bacillota</taxon>
        <taxon>Clostridia</taxon>
        <taxon>Eubacteriales</taxon>
        <taxon>Acutalibacteraceae</taxon>
        <taxon>Anaeromassilibacillus</taxon>
    </lineage>
</organism>